<evidence type="ECO:0000256" key="7">
    <source>
        <dbReference type="ARBA" id="ARBA00022958"/>
    </source>
</evidence>
<feature type="binding site" evidence="9">
    <location>
        <position position="253"/>
    </location>
    <ligand>
        <name>K(+)</name>
        <dbReference type="ChEBI" id="CHEBI:29103"/>
    </ligand>
</feature>
<dbReference type="GO" id="GO:0004747">
    <property type="term" value="F:ribokinase activity"/>
    <property type="evidence" value="ECO:0007669"/>
    <property type="project" value="UniProtKB-EC"/>
</dbReference>
<dbReference type="InterPro" id="IPR029056">
    <property type="entry name" value="Ribokinase-like"/>
</dbReference>
<protein>
    <recommendedName>
        <fullName evidence="9">Deoxyribokinase</fullName>
        <shortName evidence="9">dRK</shortName>
        <ecNumber evidence="9">2.7.1.229</ecNumber>
    </recommendedName>
    <alternativeName>
        <fullName evidence="9">ATP:2-deoxy-D-ribose 5-phosphotransferase</fullName>
    </alternativeName>
</protein>
<evidence type="ECO:0000256" key="1">
    <source>
        <dbReference type="ARBA" id="ARBA00022679"/>
    </source>
</evidence>
<keyword evidence="9" id="KW-0963">Cytoplasm</keyword>
<organism evidence="11 12">
    <name type="scientific">Alicyclobacillus cycloheptanicus</name>
    <dbReference type="NCBI Taxonomy" id="1457"/>
    <lineage>
        <taxon>Bacteria</taxon>
        <taxon>Bacillati</taxon>
        <taxon>Bacillota</taxon>
        <taxon>Bacilli</taxon>
        <taxon>Bacillales</taxon>
        <taxon>Alicyclobacillaceae</taxon>
        <taxon>Alicyclobacillus</taxon>
    </lineage>
</organism>
<feature type="binding site" evidence="9">
    <location>
        <begin position="225"/>
        <end position="230"/>
    </location>
    <ligand>
        <name>ATP</name>
        <dbReference type="ChEBI" id="CHEBI:30616"/>
    </ligand>
</feature>
<comment type="similarity">
    <text evidence="9">Belongs to the carbohydrate kinase PfkB family. Deoxyribokinase subfamily.</text>
</comment>
<keyword evidence="12" id="KW-1185">Reference proteome</keyword>
<keyword evidence="2 9" id="KW-0479">Metal-binding</keyword>
<dbReference type="Gene3D" id="3.40.1190.20">
    <property type="match status" value="1"/>
</dbReference>
<keyword evidence="3 9" id="KW-0547">Nucleotide-binding</keyword>
<comment type="caution">
    <text evidence="11">The sequence shown here is derived from an EMBL/GenBank/DDBJ whole genome shotgun (WGS) entry which is preliminary data.</text>
</comment>
<proteinExistence type="inferred from homology"/>
<dbReference type="InterPro" id="IPR002139">
    <property type="entry name" value="Ribo/fructo_kinase"/>
</dbReference>
<feature type="binding site" evidence="9">
    <location>
        <position position="251"/>
    </location>
    <ligand>
        <name>K(+)</name>
        <dbReference type="ChEBI" id="CHEBI:29103"/>
    </ligand>
</feature>
<feature type="binding site" evidence="9">
    <location>
        <position position="287"/>
    </location>
    <ligand>
        <name>K(+)</name>
        <dbReference type="ChEBI" id="CHEBI:29103"/>
    </ligand>
</feature>
<evidence type="ECO:0000256" key="6">
    <source>
        <dbReference type="ARBA" id="ARBA00022842"/>
    </source>
</evidence>
<feature type="domain" description="Carbohydrate kinase PfkB" evidence="10">
    <location>
        <begin position="8"/>
        <end position="300"/>
    </location>
</feature>
<dbReference type="SUPFAM" id="SSF53613">
    <property type="entry name" value="Ribokinase-like"/>
    <property type="match status" value="1"/>
</dbReference>
<accession>A0ABT9XI90</accession>
<gene>
    <name evidence="9" type="primary">deoK</name>
    <name evidence="11" type="ORF">J2S03_001889</name>
</gene>
<dbReference type="Proteomes" id="UP001232973">
    <property type="component" value="Unassembled WGS sequence"/>
</dbReference>
<feature type="binding site" evidence="9">
    <location>
        <begin position="16"/>
        <end position="18"/>
    </location>
    <ligand>
        <name>substrate</name>
    </ligand>
</feature>
<dbReference type="InterPro" id="IPR011611">
    <property type="entry name" value="PfkB_dom"/>
</dbReference>
<dbReference type="EMBL" id="JAUSTP010000013">
    <property type="protein sequence ID" value="MDQ0190026.1"/>
    <property type="molecule type" value="Genomic_DNA"/>
</dbReference>
<keyword evidence="1 9" id="KW-0808">Transferase</keyword>
<feature type="binding site" evidence="9">
    <location>
        <position position="292"/>
    </location>
    <ligand>
        <name>K(+)</name>
        <dbReference type="ChEBI" id="CHEBI:29103"/>
    </ligand>
</feature>
<feature type="binding site" evidence="9">
    <location>
        <position position="296"/>
    </location>
    <ligand>
        <name>K(+)</name>
        <dbReference type="ChEBI" id="CHEBI:29103"/>
    </ligand>
</feature>
<evidence type="ECO:0000259" key="10">
    <source>
        <dbReference type="Pfam" id="PF00294"/>
    </source>
</evidence>
<dbReference type="InterPro" id="IPR011877">
    <property type="entry name" value="Ribokinase"/>
</dbReference>
<evidence type="ECO:0000256" key="3">
    <source>
        <dbReference type="ARBA" id="ARBA00022741"/>
    </source>
</evidence>
<comment type="subunit">
    <text evidence="9">Homodimer.</text>
</comment>
<dbReference type="HAMAP" id="MF_01987">
    <property type="entry name" value="Ribokinase"/>
    <property type="match status" value="1"/>
</dbReference>
<dbReference type="EC" id="2.7.1.229" evidence="9"/>
<sequence>MSSKQNHGVVVVGSMMTDLTAVAARLPRRGETVKGEKFSLVSGGKGSNQAAMAARMEVPTWLVGCVGADVFHQVVLDSLRAFGVHTEHVHVLDGESTGIAHIRVDASGDNDIVIIPNANLKTSARHVDAFFASGHAASVLLLQLETPLETAVYAAKTAKARGLTVILNPAPAAPLPDDIFPYIDVITPNETEAGVLTGIDVTDVDAAIQAGKALCQRGAAHTIVTLGAQGVVHVTGDTARHHLTYRVQVVDTTAAGDAFTGAFGAALARGLAFDDAIRTGLAAGALTVTKLGAQSSLPTRQAVEELIAHGR</sequence>
<evidence type="ECO:0000256" key="4">
    <source>
        <dbReference type="ARBA" id="ARBA00022777"/>
    </source>
</evidence>
<feature type="binding site" evidence="9">
    <location>
        <position position="257"/>
    </location>
    <ligand>
        <name>substrate</name>
    </ligand>
</feature>
<keyword evidence="6 9" id="KW-0460">Magnesium</keyword>
<feature type="binding site" evidence="9">
    <location>
        <begin position="256"/>
        <end position="257"/>
    </location>
    <ligand>
        <name>ATP</name>
        <dbReference type="ChEBI" id="CHEBI:30616"/>
    </ligand>
</feature>
<comment type="caution">
    <text evidence="9">Lacks conserved residue(s) required for the propagation of feature annotation.</text>
</comment>
<comment type="function">
    <text evidence="9">Catalyzes the ATP-dependent phosphorylation of 2-deoxy-D-ribose to 2-deoxy-D-ribose 5-phosphate (dRib-5P), allowing the use of deoxyribose as the sole carbon source.</text>
</comment>
<evidence type="ECO:0000313" key="12">
    <source>
        <dbReference type="Proteomes" id="UP001232973"/>
    </source>
</evidence>
<dbReference type="Pfam" id="PF00294">
    <property type="entry name" value="PfkB"/>
    <property type="match status" value="1"/>
</dbReference>
<dbReference type="RefSeq" id="WP_274454717.1">
    <property type="nucleotide sequence ID" value="NZ_CP067097.1"/>
</dbReference>
<evidence type="ECO:0000256" key="9">
    <source>
        <dbReference type="HAMAP-Rule" id="MF_01987"/>
    </source>
</evidence>
<dbReference type="PRINTS" id="PR00990">
    <property type="entry name" value="RIBOKINASE"/>
</dbReference>
<dbReference type="PANTHER" id="PTHR10584">
    <property type="entry name" value="SUGAR KINASE"/>
    <property type="match status" value="1"/>
</dbReference>
<dbReference type="CDD" id="cd01174">
    <property type="entry name" value="ribokinase"/>
    <property type="match status" value="1"/>
</dbReference>
<feature type="binding site" evidence="9">
    <location>
        <position position="189"/>
    </location>
    <ligand>
        <name>ATP</name>
        <dbReference type="ChEBI" id="CHEBI:30616"/>
    </ligand>
</feature>
<reference evidence="11 12" key="1">
    <citation type="submission" date="2023-07" db="EMBL/GenBank/DDBJ databases">
        <title>Genomic Encyclopedia of Type Strains, Phase IV (KMG-IV): sequencing the most valuable type-strain genomes for metagenomic binning, comparative biology and taxonomic classification.</title>
        <authorList>
            <person name="Goeker M."/>
        </authorList>
    </citation>
    <scope>NUCLEOTIDE SEQUENCE [LARGE SCALE GENOMIC DNA]</scope>
    <source>
        <strain evidence="11 12">DSM 4006</strain>
    </source>
</reference>
<evidence type="ECO:0000256" key="2">
    <source>
        <dbReference type="ARBA" id="ARBA00022723"/>
    </source>
</evidence>
<keyword evidence="8 9" id="KW-0119">Carbohydrate metabolism</keyword>
<evidence type="ECO:0000256" key="8">
    <source>
        <dbReference type="ARBA" id="ARBA00023277"/>
    </source>
</evidence>
<evidence type="ECO:0000313" key="11">
    <source>
        <dbReference type="EMBL" id="MDQ0190026.1"/>
    </source>
</evidence>
<feature type="active site" description="Proton acceptor" evidence="9">
    <location>
        <position position="257"/>
    </location>
</feature>
<evidence type="ECO:0000256" key="5">
    <source>
        <dbReference type="ARBA" id="ARBA00022840"/>
    </source>
</evidence>
<feature type="binding site" evidence="9">
    <location>
        <position position="145"/>
    </location>
    <ligand>
        <name>substrate</name>
    </ligand>
</feature>
<keyword evidence="5 9" id="KW-0067">ATP-binding</keyword>
<keyword evidence="4 9" id="KW-0418">Kinase</keyword>
<feature type="site" description="Important for substrate specificity" evidence="9">
    <location>
        <position position="16"/>
    </location>
</feature>
<comment type="catalytic activity">
    <reaction evidence="9">
        <text>2-deoxy-D-ribose + ATP = 2-deoxy-D-ribose 5-phosphate + ADP + H(+)</text>
        <dbReference type="Rhea" id="RHEA:30871"/>
        <dbReference type="ChEBI" id="CHEBI:15378"/>
        <dbReference type="ChEBI" id="CHEBI:30616"/>
        <dbReference type="ChEBI" id="CHEBI:62877"/>
        <dbReference type="ChEBI" id="CHEBI:90761"/>
        <dbReference type="ChEBI" id="CHEBI:456216"/>
        <dbReference type="EC" id="2.7.1.229"/>
    </reaction>
</comment>
<comment type="subcellular location">
    <subcellularLocation>
        <location evidence="9">Cytoplasm</location>
    </subcellularLocation>
</comment>
<keyword evidence="7 9" id="KW-0630">Potassium</keyword>
<feature type="binding site" evidence="9">
    <location>
        <begin position="44"/>
        <end position="48"/>
    </location>
    <ligand>
        <name>substrate</name>
    </ligand>
</feature>
<dbReference type="PANTHER" id="PTHR10584:SF166">
    <property type="entry name" value="RIBOKINASE"/>
    <property type="match status" value="1"/>
</dbReference>
<feature type="binding site" evidence="9">
    <location>
        <position position="290"/>
    </location>
    <ligand>
        <name>K(+)</name>
        <dbReference type="ChEBI" id="CHEBI:29103"/>
    </ligand>
</feature>
<dbReference type="NCBIfam" id="TIGR02152">
    <property type="entry name" value="D_ribokin_bact"/>
    <property type="match status" value="1"/>
</dbReference>
<name>A0ABT9XI90_9BACL</name>
<comment type="cofactor">
    <cofactor evidence="9">
        <name>Mg(2+)</name>
        <dbReference type="ChEBI" id="CHEBI:18420"/>
    </cofactor>
</comment>